<accession>A0A0A9CUR6</accession>
<proteinExistence type="predicted"/>
<evidence type="ECO:0000313" key="1">
    <source>
        <dbReference type="EMBL" id="JAD80074.1"/>
    </source>
</evidence>
<protein>
    <submittedName>
        <fullName evidence="1">Uncharacterized protein</fullName>
    </submittedName>
</protein>
<organism evidence="1">
    <name type="scientific">Arundo donax</name>
    <name type="common">Giant reed</name>
    <name type="synonym">Donax arundinaceus</name>
    <dbReference type="NCBI Taxonomy" id="35708"/>
    <lineage>
        <taxon>Eukaryota</taxon>
        <taxon>Viridiplantae</taxon>
        <taxon>Streptophyta</taxon>
        <taxon>Embryophyta</taxon>
        <taxon>Tracheophyta</taxon>
        <taxon>Spermatophyta</taxon>
        <taxon>Magnoliopsida</taxon>
        <taxon>Liliopsida</taxon>
        <taxon>Poales</taxon>
        <taxon>Poaceae</taxon>
        <taxon>PACMAD clade</taxon>
        <taxon>Arundinoideae</taxon>
        <taxon>Arundineae</taxon>
        <taxon>Arundo</taxon>
    </lineage>
</organism>
<name>A0A0A9CUR6_ARUDO</name>
<sequence>MCLQTQSDIFLYASIVNPYHFQLMRKLGGRRFVIVGVPPLGVYLLSELC</sequence>
<dbReference type="EMBL" id="GBRH01217821">
    <property type="protein sequence ID" value="JAD80074.1"/>
    <property type="molecule type" value="Transcribed_RNA"/>
</dbReference>
<reference evidence="1" key="2">
    <citation type="journal article" date="2015" name="Data Brief">
        <title>Shoot transcriptome of the giant reed, Arundo donax.</title>
        <authorList>
            <person name="Barrero R.A."/>
            <person name="Guerrero F.D."/>
            <person name="Moolhuijzen P."/>
            <person name="Goolsby J.A."/>
            <person name="Tidwell J."/>
            <person name="Bellgard S.E."/>
            <person name="Bellgard M.I."/>
        </authorList>
    </citation>
    <scope>NUCLEOTIDE SEQUENCE</scope>
    <source>
        <tissue evidence="1">Shoot tissue taken approximately 20 cm above the soil surface</tissue>
    </source>
</reference>
<reference evidence="1" key="1">
    <citation type="submission" date="2014-09" db="EMBL/GenBank/DDBJ databases">
        <authorList>
            <person name="Magalhaes I.L.F."/>
            <person name="Oliveira U."/>
            <person name="Santos F.R."/>
            <person name="Vidigal T.H.D.A."/>
            <person name="Brescovit A.D."/>
            <person name="Santos A.J."/>
        </authorList>
    </citation>
    <scope>NUCLEOTIDE SEQUENCE</scope>
    <source>
        <tissue evidence="1">Shoot tissue taken approximately 20 cm above the soil surface</tissue>
    </source>
</reference>
<dbReference type="AlphaFoldDB" id="A0A0A9CUR6"/>